<organism evidence="2 3">
    <name type="scientific">Ignatzschineria larvae DSM 13226</name>
    <dbReference type="NCBI Taxonomy" id="1111732"/>
    <lineage>
        <taxon>Bacteria</taxon>
        <taxon>Pseudomonadati</taxon>
        <taxon>Pseudomonadota</taxon>
        <taxon>Gammaproteobacteria</taxon>
        <taxon>Cardiobacteriales</taxon>
        <taxon>Ignatzschineriaceae</taxon>
        <taxon>Ignatzschineria</taxon>
    </lineage>
</organism>
<sequence length="133" mass="15279">MNNEISEKWQQRFNFFNTYGAPDSSEFKAAIKAQPMRVRLLYLINFWAFFFGPIYFVILGLWKKGLILLAISIGVSIVLNLLGGILPPFVFTAVGLMISLMWGMTANYAYYLKKVKGIDNWNPFAKISPVWKK</sequence>
<evidence type="ECO:0000256" key="1">
    <source>
        <dbReference type="SAM" id="Phobius"/>
    </source>
</evidence>
<dbReference type="RefSeq" id="WP_026879387.1">
    <property type="nucleotide sequence ID" value="NZ_AZOD01000037.1"/>
</dbReference>
<accession>A0ABZ3C1C4</accession>
<feature type="transmembrane region" description="Helical" evidence="1">
    <location>
        <begin position="40"/>
        <end position="59"/>
    </location>
</feature>
<name>A0ABZ3C1C4_9GAMM</name>
<gene>
    <name evidence="2" type="ORF">WMO13_00775</name>
</gene>
<evidence type="ECO:0000313" key="2">
    <source>
        <dbReference type="EMBL" id="WZW87947.1"/>
    </source>
</evidence>
<keyword evidence="1" id="KW-0472">Membrane</keyword>
<dbReference type="EMBL" id="CP150637">
    <property type="protein sequence ID" value="WZW87947.1"/>
    <property type="molecule type" value="Genomic_DNA"/>
</dbReference>
<dbReference type="Pfam" id="PF10947">
    <property type="entry name" value="DUF2628"/>
    <property type="match status" value="1"/>
</dbReference>
<feature type="transmembrane region" description="Helical" evidence="1">
    <location>
        <begin position="89"/>
        <end position="111"/>
    </location>
</feature>
<proteinExistence type="predicted"/>
<keyword evidence="3" id="KW-1185">Reference proteome</keyword>
<dbReference type="InterPro" id="IPR024399">
    <property type="entry name" value="DUF2628"/>
</dbReference>
<keyword evidence="1" id="KW-0812">Transmembrane</keyword>
<keyword evidence="1" id="KW-1133">Transmembrane helix</keyword>
<reference evidence="2 3" key="1">
    <citation type="submission" date="2024-03" db="EMBL/GenBank/DDBJ databases">
        <title>Complete Genome Sequence and Annotation of Ignatzschineria larvae DSM 13226.</title>
        <authorList>
            <person name="Cantrell E."/>
            <person name="Burcham Z.M."/>
        </authorList>
    </citation>
    <scope>NUCLEOTIDE SEQUENCE [LARGE SCALE GENOMIC DNA]</scope>
    <source>
        <strain evidence="2 3">DSM 13226</strain>
    </source>
</reference>
<dbReference type="Proteomes" id="UP001449178">
    <property type="component" value="Chromosome"/>
</dbReference>
<evidence type="ECO:0000313" key="3">
    <source>
        <dbReference type="Proteomes" id="UP001449178"/>
    </source>
</evidence>
<feature type="transmembrane region" description="Helical" evidence="1">
    <location>
        <begin position="66"/>
        <end position="83"/>
    </location>
</feature>
<protein>
    <submittedName>
        <fullName evidence="2">DUF2628 domain-containing protein</fullName>
    </submittedName>
</protein>